<sequence length="430" mass="47756">MDPFVQEAFSLLGVGLFVIGLRLYVRISSAGFKHLHPDDYLMILAAVAYSVETYLAYSVGAFWKGLANNAMTDEHRRLLDPNSEEYHWRNLRVNGSKTQVAGWSTYTFLLWVIKAAMCTFYLRLTDGLGFETRIYAGFVLIVTTWIAVLLSILLGCLPFEKNWQIYPDPGNFCQPAISRIDIFVTVVLNAVTDLYLMCIPIPMLWTSSLRPLKKAGLMLLFSGGIFVTAAGILRCILIITDPVNGAQKAGSWAVRETFVAVITSNLPMISPLIARCFRPIIGSLRSMSSANKGSKLSQKGDTKLRGFVLEDKNPRRGMGPRSVNPIPNFSINASDEHIYIRHEEDGGTTSYDTDLESARATRGRGGVIVKQTSVEVIETRHSGDPAEERDVGDYYLVKQSQREAERLSRKPSVGGKRRRSSATFGVGRVV</sequence>
<dbReference type="AlphaFoldDB" id="A0AAN6PQ61"/>
<feature type="transmembrane region" description="Helical" evidence="7">
    <location>
        <begin position="134"/>
        <end position="160"/>
    </location>
</feature>
<dbReference type="GO" id="GO:0016020">
    <property type="term" value="C:membrane"/>
    <property type="evidence" value="ECO:0007669"/>
    <property type="project" value="UniProtKB-SubCell"/>
</dbReference>
<reference evidence="10" key="1">
    <citation type="journal article" date="2023" name="Mol. Phylogenet. Evol.">
        <title>Genome-scale phylogeny and comparative genomics of the fungal order Sordariales.</title>
        <authorList>
            <person name="Hensen N."/>
            <person name="Bonometti L."/>
            <person name="Westerberg I."/>
            <person name="Brannstrom I.O."/>
            <person name="Guillou S."/>
            <person name="Cros-Aarteil S."/>
            <person name="Calhoun S."/>
            <person name="Haridas S."/>
            <person name="Kuo A."/>
            <person name="Mondo S."/>
            <person name="Pangilinan J."/>
            <person name="Riley R."/>
            <person name="LaButti K."/>
            <person name="Andreopoulos B."/>
            <person name="Lipzen A."/>
            <person name="Chen C."/>
            <person name="Yan M."/>
            <person name="Daum C."/>
            <person name="Ng V."/>
            <person name="Clum A."/>
            <person name="Steindorff A."/>
            <person name="Ohm R.A."/>
            <person name="Martin F."/>
            <person name="Silar P."/>
            <person name="Natvig D.O."/>
            <person name="Lalanne C."/>
            <person name="Gautier V."/>
            <person name="Ament-Velasquez S.L."/>
            <person name="Kruys A."/>
            <person name="Hutchinson M.I."/>
            <person name="Powell A.J."/>
            <person name="Barry K."/>
            <person name="Miller A.N."/>
            <person name="Grigoriev I.V."/>
            <person name="Debuchy R."/>
            <person name="Gladieux P."/>
            <person name="Hiltunen Thoren M."/>
            <person name="Johannesson H."/>
        </authorList>
    </citation>
    <scope>NUCLEOTIDE SEQUENCE [LARGE SCALE GENOMIC DNA]</scope>
    <source>
        <strain evidence="10">CBS 284.82</strain>
    </source>
</reference>
<gene>
    <name evidence="9" type="ORF">C8A01DRAFT_43088</name>
</gene>
<feature type="transmembrane region" description="Helical" evidence="7">
    <location>
        <begin position="100"/>
        <end position="122"/>
    </location>
</feature>
<dbReference type="PANTHER" id="PTHR33048">
    <property type="entry name" value="PTH11-LIKE INTEGRAL MEMBRANE PROTEIN (AFU_ORTHOLOGUE AFUA_5G11245)"/>
    <property type="match status" value="1"/>
</dbReference>
<comment type="subcellular location">
    <subcellularLocation>
        <location evidence="1">Membrane</location>
        <topology evidence="1">Multi-pass membrane protein</topology>
    </subcellularLocation>
</comment>
<evidence type="ECO:0000256" key="2">
    <source>
        <dbReference type="ARBA" id="ARBA00022692"/>
    </source>
</evidence>
<comment type="similarity">
    <text evidence="5">Belongs to the SAT4 family.</text>
</comment>
<organism evidence="9 10">
    <name type="scientific">Parachaetomium inaequale</name>
    <dbReference type="NCBI Taxonomy" id="2588326"/>
    <lineage>
        <taxon>Eukaryota</taxon>
        <taxon>Fungi</taxon>
        <taxon>Dikarya</taxon>
        <taxon>Ascomycota</taxon>
        <taxon>Pezizomycotina</taxon>
        <taxon>Sordariomycetes</taxon>
        <taxon>Sordariomycetidae</taxon>
        <taxon>Sordariales</taxon>
        <taxon>Chaetomiaceae</taxon>
        <taxon>Parachaetomium</taxon>
    </lineage>
</organism>
<evidence type="ECO:0000256" key="3">
    <source>
        <dbReference type="ARBA" id="ARBA00022989"/>
    </source>
</evidence>
<evidence type="ECO:0000256" key="4">
    <source>
        <dbReference type="ARBA" id="ARBA00023136"/>
    </source>
</evidence>
<feature type="transmembrane region" description="Helical" evidence="7">
    <location>
        <begin position="6"/>
        <end position="25"/>
    </location>
</feature>
<keyword evidence="3 7" id="KW-1133">Transmembrane helix</keyword>
<dbReference type="InterPro" id="IPR049326">
    <property type="entry name" value="Rhodopsin_dom_fungi"/>
</dbReference>
<keyword evidence="2 7" id="KW-0812">Transmembrane</keyword>
<dbReference type="EMBL" id="MU854321">
    <property type="protein sequence ID" value="KAK4044175.1"/>
    <property type="molecule type" value="Genomic_DNA"/>
</dbReference>
<evidence type="ECO:0000256" key="6">
    <source>
        <dbReference type="SAM" id="MobiDB-lite"/>
    </source>
</evidence>
<dbReference type="InterPro" id="IPR052337">
    <property type="entry name" value="SAT4-like"/>
</dbReference>
<dbReference type="Proteomes" id="UP001303115">
    <property type="component" value="Unassembled WGS sequence"/>
</dbReference>
<feature type="transmembrane region" description="Helical" evidence="7">
    <location>
        <begin position="217"/>
        <end position="239"/>
    </location>
</feature>
<evidence type="ECO:0000313" key="9">
    <source>
        <dbReference type="EMBL" id="KAK4044175.1"/>
    </source>
</evidence>
<evidence type="ECO:0000256" key="5">
    <source>
        <dbReference type="ARBA" id="ARBA00038359"/>
    </source>
</evidence>
<protein>
    <recommendedName>
        <fullName evidence="8">Rhodopsin domain-containing protein</fullName>
    </recommendedName>
</protein>
<proteinExistence type="inferred from homology"/>
<feature type="transmembrane region" description="Helical" evidence="7">
    <location>
        <begin position="180"/>
        <end position="205"/>
    </location>
</feature>
<dbReference type="PANTHER" id="PTHR33048:SF2">
    <property type="entry name" value="SRPK"/>
    <property type="match status" value="1"/>
</dbReference>
<accession>A0AAN6PQ61</accession>
<dbReference type="Pfam" id="PF20684">
    <property type="entry name" value="Fung_rhodopsin"/>
    <property type="match status" value="1"/>
</dbReference>
<feature type="region of interest" description="Disordered" evidence="6">
    <location>
        <begin position="402"/>
        <end position="430"/>
    </location>
</feature>
<evidence type="ECO:0000256" key="7">
    <source>
        <dbReference type="SAM" id="Phobius"/>
    </source>
</evidence>
<name>A0AAN6PQ61_9PEZI</name>
<evidence type="ECO:0000313" key="10">
    <source>
        <dbReference type="Proteomes" id="UP001303115"/>
    </source>
</evidence>
<comment type="caution">
    <text evidence="9">The sequence shown here is derived from an EMBL/GenBank/DDBJ whole genome shotgun (WGS) entry which is preliminary data.</text>
</comment>
<keyword evidence="10" id="KW-1185">Reference proteome</keyword>
<feature type="transmembrane region" description="Helical" evidence="7">
    <location>
        <begin position="40"/>
        <end position="63"/>
    </location>
</feature>
<evidence type="ECO:0000259" key="8">
    <source>
        <dbReference type="Pfam" id="PF20684"/>
    </source>
</evidence>
<feature type="domain" description="Rhodopsin" evidence="8">
    <location>
        <begin position="21"/>
        <end position="275"/>
    </location>
</feature>
<keyword evidence="4 7" id="KW-0472">Membrane</keyword>
<evidence type="ECO:0000256" key="1">
    <source>
        <dbReference type="ARBA" id="ARBA00004141"/>
    </source>
</evidence>